<dbReference type="EMBL" id="BRXS01000007">
    <property type="protein sequence ID" value="GLC27928.1"/>
    <property type="molecule type" value="Genomic_DNA"/>
</dbReference>
<feature type="transmembrane region" description="Helical" evidence="2">
    <location>
        <begin position="70"/>
        <end position="88"/>
    </location>
</feature>
<sequence length="108" mass="11594">MNPEAQGSTDPERPGRTPETAPDAAPRPTPTGDGASGLALAGLGFQFAVSLVVFYYLGQWLDRRFGTAPVFLLVCMLAGAGASFYAMYTQLMRAQRRADEARRGNRAP</sequence>
<feature type="transmembrane region" description="Helical" evidence="2">
    <location>
        <begin position="37"/>
        <end position="58"/>
    </location>
</feature>
<accession>A0AA37VCP4</accession>
<feature type="compositionally biased region" description="Low complexity" evidence="1">
    <location>
        <begin position="17"/>
        <end position="35"/>
    </location>
</feature>
<keyword evidence="4" id="KW-1185">Reference proteome</keyword>
<name>A0AA37VCP4_9BACT</name>
<gene>
    <name evidence="3" type="ORF">rosag_44410</name>
</gene>
<evidence type="ECO:0000313" key="4">
    <source>
        <dbReference type="Proteomes" id="UP001161325"/>
    </source>
</evidence>
<protein>
    <recommendedName>
        <fullName evidence="5">AtpZ/AtpI family protein</fullName>
    </recommendedName>
</protein>
<dbReference type="RefSeq" id="WP_284352356.1">
    <property type="nucleotide sequence ID" value="NZ_BRXS01000007.1"/>
</dbReference>
<keyword evidence="2" id="KW-0812">Transmembrane</keyword>
<comment type="caution">
    <text evidence="3">The sequence shown here is derived from an EMBL/GenBank/DDBJ whole genome shotgun (WGS) entry which is preliminary data.</text>
</comment>
<evidence type="ECO:0008006" key="5">
    <source>
        <dbReference type="Google" id="ProtNLM"/>
    </source>
</evidence>
<dbReference type="Pfam" id="PF09527">
    <property type="entry name" value="ATPase_gene1"/>
    <property type="match status" value="1"/>
</dbReference>
<evidence type="ECO:0000256" key="2">
    <source>
        <dbReference type="SAM" id="Phobius"/>
    </source>
</evidence>
<reference evidence="3" key="1">
    <citation type="submission" date="2022-08" db="EMBL/GenBank/DDBJ databases">
        <title>Draft genome sequencing of Roseisolibacter agri AW1220.</title>
        <authorList>
            <person name="Tobiishi Y."/>
            <person name="Tonouchi A."/>
        </authorList>
    </citation>
    <scope>NUCLEOTIDE SEQUENCE</scope>
    <source>
        <strain evidence="3">AW1220</strain>
    </source>
</reference>
<dbReference type="InterPro" id="IPR032820">
    <property type="entry name" value="ATPase_put"/>
</dbReference>
<evidence type="ECO:0000313" key="3">
    <source>
        <dbReference type="EMBL" id="GLC27928.1"/>
    </source>
</evidence>
<feature type="region of interest" description="Disordered" evidence="1">
    <location>
        <begin position="1"/>
        <end position="35"/>
    </location>
</feature>
<organism evidence="3 4">
    <name type="scientific">Roseisolibacter agri</name>
    <dbReference type="NCBI Taxonomy" id="2014610"/>
    <lineage>
        <taxon>Bacteria</taxon>
        <taxon>Pseudomonadati</taxon>
        <taxon>Gemmatimonadota</taxon>
        <taxon>Gemmatimonadia</taxon>
        <taxon>Gemmatimonadales</taxon>
        <taxon>Gemmatimonadaceae</taxon>
        <taxon>Roseisolibacter</taxon>
    </lineage>
</organism>
<proteinExistence type="predicted"/>
<evidence type="ECO:0000256" key="1">
    <source>
        <dbReference type="SAM" id="MobiDB-lite"/>
    </source>
</evidence>
<keyword evidence="2" id="KW-1133">Transmembrane helix</keyword>
<dbReference type="AlphaFoldDB" id="A0AA37VCP4"/>
<dbReference type="Proteomes" id="UP001161325">
    <property type="component" value="Unassembled WGS sequence"/>
</dbReference>
<keyword evidence="2" id="KW-0472">Membrane</keyword>